<proteinExistence type="predicted"/>
<keyword evidence="3" id="KW-1185">Reference proteome</keyword>
<feature type="non-terminal residue" evidence="2">
    <location>
        <position position="62"/>
    </location>
</feature>
<reference evidence="2 3" key="1">
    <citation type="journal article" date="2021" name="Nat. Plants">
        <title>The Taxus genome provides insights into paclitaxel biosynthesis.</title>
        <authorList>
            <person name="Xiong X."/>
            <person name="Gou J."/>
            <person name="Liao Q."/>
            <person name="Li Y."/>
            <person name="Zhou Q."/>
            <person name="Bi G."/>
            <person name="Li C."/>
            <person name="Du R."/>
            <person name="Wang X."/>
            <person name="Sun T."/>
            <person name="Guo L."/>
            <person name="Liang H."/>
            <person name="Lu P."/>
            <person name="Wu Y."/>
            <person name="Zhang Z."/>
            <person name="Ro D.K."/>
            <person name="Shang Y."/>
            <person name="Huang S."/>
            <person name="Yan J."/>
        </authorList>
    </citation>
    <scope>NUCLEOTIDE SEQUENCE [LARGE SCALE GENOMIC DNA]</scope>
    <source>
        <strain evidence="2">Ta-2019</strain>
    </source>
</reference>
<dbReference type="AlphaFoldDB" id="A0AA38FGC0"/>
<evidence type="ECO:0000259" key="1">
    <source>
        <dbReference type="Pfam" id="PF25597"/>
    </source>
</evidence>
<accession>A0AA38FGC0</accession>
<sequence length="62" mass="7379">EESFAYRLMDLKTRKVNTSRDVEYFEKKEFETPPNSPNVNSIPIVKKEENVPIDDEIDDRMM</sequence>
<organism evidence="2 3">
    <name type="scientific">Taxus chinensis</name>
    <name type="common">Chinese yew</name>
    <name type="synonym">Taxus wallichiana var. chinensis</name>
    <dbReference type="NCBI Taxonomy" id="29808"/>
    <lineage>
        <taxon>Eukaryota</taxon>
        <taxon>Viridiplantae</taxon>
        <taxon>Streptophyta</taxon>
        <taxon>Embryophyta</taxon>
        <taxon>Tracheophyta</taxon>
        <taxon>Spermatophyta</taxon>
        <taxon>Pinopsida</taxon>
        <taxon>Pinidae</taxon>
        <taxon>Conifers II</taxon>
        <taxon>Cupressales</taxon>
        <taxon>Taxaceae</taxon>
        <taxon>Taxus</taxon>
    </lineage>
</organism>
<dbReference type="InterPro" id="IPR057670">
    <property type="entry name" value="SH3_retrovirus"/>
</dbReference>
<dbReference type="Proteomes" id="UP000824469">
    <property type="component" value="Unassembled WGS sequence"/>
</dbReference>
<name>A0AA38FGC0_TAXCH</name>
<gene>
    <name evidence="2" type="ORF">KI387_012778</name>
</gene>
<comment type="caution">
    <text evidence="2">The sequence shown here is derived from an EMBL/GenBank/DDBJ whole genome shotgun (WGS) entry which is preliminary data.</text>
</comment>
<dbReference type="Pfam" id="PF25597">
    <property type="entry name" value="SH3_retrovirus"/>
    <property type="match status" value="1"/>
</dbReference>
<evidence type="ECO:0000313" key="2">
    <source>
        <dbReference type="EMBL" id="KAH9301195.1"/>
    </source>
</evidence>
<feature type="domain" description="Retroviral polymerase SH3-like" evidence="1">
    <location>
        <begin position="2"/>
        <end position="35"/>
    </location>
</feature>
<dbReference type="EMBL" id="JAHRHJ020000009">
    <property type="protein sequence ID" value="KAH9301195.1"/>
    <property type="molecule type" value="Genomic_DNA"/>
</dbReference>
<protein>
    <recommendedName>
        <fullName evidence="1">Retroviral polymerase SH3-like domain-containing protein</fullName>
    </recommendedName>
</protein>
<feature type="non-terminal residue" evidence="2">
    <location>
        <position position="1"/>
    </location>
</feature>
<evidence type="ECO:0000313" key="3">
    <source>
        <dbReference type="Proteomes" id="UP000824469"/>
    </source>
</evidence>